<organism evidence="1 2">
    <name type="scientific">Pistacia integerrima</name>
    <dbReference type="NCBI Taxonomy" id="434235"/>
    <lineage>
        <taxon>Eukaryota</taxon>
        <taxon>Viridiplantae</taxon>
        <taxon>Streptophyta</taxon>
        <taxon>Embryophyta</taxon>
        <taxon>Tracheophyta</taxon>
        <taxon>Spermatophyta</taxon>
        <taxon>Magnoliopsida</taxon>
        <taxon>eudicotyledons</taxon>
        <taxon>Gunneridae</taxon>
        <taxon>Pentapetalae</taxon>
        <taxon>rosids</taxon>
        <taxon>malvids</taxon>
        <taxon>Sapindales</taxon>
        <taxon>Anacardiaceae</taxon>
        <taxon>Pistacia</taxon>
    </lineage>
</organism>
<gene>
    <name evidence="1" type="ORF">Pint_36374</name>
</gene>
<sequence>MSTPLQISTNWSRVSFFFKNELNLQPNLQNQSIVSSNSLLNLQFDRNFDYSKK</sequence>
<reference evidence="2" key="1">
    <citation type="journal article" date="2023" name="G3 (Bethesda)">
        <title>Genome assembly and association tests identify interacting loci associated with vigor, precocity, and sex in interspecific pistachio rootstocks.</title>
        <authorList>
            <person name="Palmer W."/>
            <person name="Jacygrad E."/>
            <person name="Sagayaradj S."/>
            <person name="Cavanaugh K."/>
            <person name="Han R."/>
            <person name="Bertier L."/>
            <person name="Beede B."/>
            <person name="Kafkas S."/>
            <person name="Golino D."/>
            <person name="Preece J."/>
            <person name="Michelmore R."/>
        </authorList>
    </citation>
    <scope>NUCLEOTIDE SEQUENCE [LARGE SCALE GENOMIC DNA]</scope>
</reference>
<accession>A0ACC0Y244</accession>
<keyword evidence="2" id="KW-1185">Reference proteome</keyword>
<name>A0ACC0Y244_9ROSI</name>
<dbReference type="Proteomes" id="UP001163603">
    <property type="component" value="Chromosome 9"/>
</dbReference>
<proteinExistence type="predicted"/>
<comment type="caution">
    <text evidence="1">The sequence shown here is derived from an EMBL/GenBank/DDBJ whole genome shotgun (WGS) entry which is preliminary data.</text>
</comment>
<dbReference type="EMBL" id="CM047744">
    <property type="protein sequence ID" value="KAJ0027229.1"/>
    <property type="molecule type" value="Genomic_DNA"/>
</dbReference>
<evidence type="ECO:0000313" key="2">
    <source>
        <dbReference type="Proteomes" id="UP001163603"/>
    </source>
</evidence>
<protein>
    <submittedName>
        <fullName evidence="1">Uncharacterized protein</fullName>
    </submittedName>
</protein>
<evidence type="ECO:0000313" key="1">
    <source>
        <dbReference type="EMBL" id="KAJ0027229.1"/>
    </source>
</evidence>